<name>A0A6M3LEG9_9ZZZZ</name>
<organism evidence="1">
    <name type="scientific">viral metagenome</name>
    <dbReference type="NCBI Taxonomy" id="1070528"/>
    <lineage>
        <taxon>unclassified sequences</taxon>
        <taxon>metagenomes</taxon>
        <taxon>organismal metagenomes</taxon>
    </lineage>
</organism>
<gene>
    <name evidence="1" type="ORF">MM415B04213_0010</name>
</gene>
<accession>A0A6M3LEG9</accession>
<evidence type="ECO:0000313" key="1">
    <source>
        <dbReference type="EMBL" id="QJA93496.1"/>
    </source>
</evidence>
<sequence>MNIIVPGYAKRGWEGLIDCPVCGAHLEVFENDVEAVSSSLDAGSGSIAWWHYRIYCAECDSSHEVGDVIPEVVKMRLRGFHER</sequence>
<protein>
    <submittedName>
        <fullName evidence="1">Uncharacterized protein</fullName>
    </submittedName>
</protein>
<dbReference type="AlphaFoldDB" id="A0A6M3LEG9"/>
<proteinExistence type="predicted"/>
<reference evidence="1" key="1">
    <citation type="submission" date="2020-03" db="EMBL/GenBank/DDBJ databases">
        <title>The deep terrestrial virosphere.</title>
        <authorList>
            <person name="Holmfeldt K."/>
            <person name="Nilsson E."/>
            <person name="Simone D."/>
            <person name="Lopez-Fernandez M."/>
            <person name="Wu X."/>
            <person name="de Brujin I."/>
            <person name="Lundin D."/>
            <person name="Andersson A."/>
            <person name="Bertilsson S."/>
            <person name="Dopson M."/>
        </authorList>
    </citation>
    <scope>NUCLEOTIDE SEQUENCE</scope>
    <source>
        <strain evidence="1">MM415B04213</strain>
    </source>
</reference>
<dbReference type="EMBL" id="MT143153">
    <property type="protein sequence ID" value="QJA93496.1"/>
    <property type="molecule type" value="Genomic_DNA"/>
</dbReference>